<accession>X1ND55</accession>
<gene>
    <name evidence="7" type="ORF">S06H3_52143</name>
</gene>
<dbReference type="GO" id="GO:0005777">
    <property type="term" value="C:peroxisome"/>
    <property type="evidence" value="ECO:0007669"/>
    <property type="project" value="TreeGrafter"/>
</dbReference>
<dbReference type="InterPro" id="IPR015421">
    <property type="entry name" value="PyrdxlP-dep_Trfase_major"/>
</dbReference>
<keyword evidence="5" id="KW-0663">Pyridoxal phosphate</keyword>
<dbReference type="GO" id="GO:0019265">
    <property type="term" value="P:glycine biosynthetic process, by transamination of glyoxylate"/>
    <property type="evidence" value="ECO:0007669"/>
    <property type="project" value="TreeGrafter"/>
</dbReference>
<dbReference type="InterPro" id="IPR000192">
    <property type="entry name" value="Aminotrans_V_dom"/>
</dbReference>
<dbReference type="PANTHER" id="PTHR21152">
    <property type="entry name" value="AMINOTRANSFERASE CLASS V"/>
    <property type="match status" value="1"/>
</dbReference>
<evidence type="ECO:0000256" key="5">
    <source>
        <dbReference type="ARBA" id="ARBA00022898"/>
    </source>
</evidence>
<evidence type="ECO:0000256" key="2">
    <source>
        <dbReference type="ARBA" id="ARBA00009236"/>
    </source>
</evidence>
<evidence type="ECO:0000256" key="1">
    <source>
        <dbReference type="ARBA" id="ARBA00001933"/>
    </source>
</evidence>
<dbReference type="FunFam" id="3.40.640.10:FF:000027">
    <property type="entry name" value="Serine--pyruvate aminotransferase, mitochondrial"/>
    <property type="match status" value="1"/>
</dbReference>
<dbReference type="InterPro" id="IPR015424">
    <property type="entry name" value="PyrdxlP-dep_Trfase"/>
</dbReference>
<feature type="non-terminal residue" evidence="7">
    <location>
        <position position="240"/>
    </location>
</feature>
<proteinExistence type="inferred from homology"/>
<dbReference type="Gene3D" id="3.40.640.10">
    <property type="entry name" value="Type I PLP-dependent aspartate aminotransferase-like (Major domain)"/>
    <property type="match status" value="1"/>
</dbReference>
<evidence type="ECO:0000259" key="6">
    <source>
        <dbReference type="Pfam" id="PF00266"/>
    </source>
</evidence>
<dbReference type="AlphaFoldDB" id="X1ND55"/>
<dbReference type="Pfam" id="PF00266">
    <property type="entry name" value="Aminotran_5"/>
    <property type="match status" value="1"/>
</dbReference>
<dbReference type="SUPFAM" id="SSF53383">
    <property type="entry name" value="PLP-dependent transferases"/>
    <property type="match status" value="1"/>
</dbReference>
<protein>
    <recommendedName>
        <fullName evidence="6">Aminotransferase class V domain-containing protein</fullName>
    </recommendedName>
</protein>
<feature type="domain" description="Aminotransferase class V" evidence="6">
    <location>
        <begin position="27"/>
        <end position="212"/>
    </location>
</feature>
<name>X1ND55_9ZZZZ</name>
<dbReference type="InterPro" id="IPR020578">
    <property type="entry name" value="Aminotrans_V_PyrdxlP_BS"/>
</dbReference>
<comment type="cofactor">
    <cofactor evidence="1">
        <name>pyridoxal 5'-phosphate</name>
        <dbReference type="ChEBI" id="CHEBI:597326"/>
    </cofactor>
</comment>
<evidence type="ECO:0000313" key="7">
    <source>
        <dbReference type="EMBL" id="GAI41947.1"/>
    </source>
</evidence>
<evidence type="ECO:0000256" key="4">
    <source>
        <dbReference type="ARBA" id="ARBA00022679"/>
    </source>
</evidence>
<dbReference type="PROSITE" id="PS00595">
    <property type="entry name" value="AA_TRANSFER_CLASS_5"/>
    <property type="match status" value="1"/>
</dbReference>
<dbReference type="GO" id="GO:0008453">
    <property type="term" value="F:alanine-glyoxylate transaminase activity"/>
    <property type="evidence" value="ECO:0007669"/>
    <property type="project" value="TreeGrafter"/>
</dbReference>
<comment type="caution">
    <text evidence="7">The sequence shown here is derived from an EMBL/GenBank/DDBJ whole genome shotgun (WGS) entry which is preliminary data.</text>
</comment>
<evidence type="ECO:0000256" key="3">
    <source>
        <dbReference type="ARBA" id="ARBA00022576"/>
    </source>
</evidence>
<keyword evidence="4" id="KW-0808">Transferase</keyword>
<comment type="similarity">
    <text evidence="2">Belongs to the class-V pyridoxal-phosphate-dependent aminotransferase family.</text>
</comment>
<sequence>MKDRTLLMIPGPIEFEPDVLQALGAPTTSHVAPEFIEVFGQALERMRKVWLCPSGQPFVVAGSGMLALEMAVVNLIEPGDKALVLETGVFGDRYAELLARYGAEVTVLRAPLGNTVDLEQTEATLQDASYKLMTITHVDTSTGVRVDAKALGVLGRKYGVLTVLDGVCSVAGEELCQQEWGIDVALSASQKAIGVPPGLALLMVGPQAMAAWRARKSAVSSYYADWSNWLPIMEAYEARR</sequence>
<keyword evidence="3" id="KW-0032">Aminotransferase</keyword>
<reference evidence="7" key="1">
    <citation type="journal article" date="2014" name="Front. Microbiol.">
        <title>High frequency of phylogenetically diverse reductive dehalogenase-homologous genes in deep subseafloor sedimentary metagenomes.</title>
        <authorList>
            <person name="Kawai M."/>
            <person name="Futagami T."/>
            <person name="Toyoda A."/>
            <person name="Takaki Y."/>
            <person name="Nishi S."/>
            <person name="Hori S."/>
            <person name="Arai W."/>
            <person name="Tsubouchi T."/>
            <person name="Morono Y."/>
            <person name="Uchiyama I."/>
            <person name="Ito T."/>
            <person name="Fujiyama A."/>
            <person name="Inagaki F."/>
            <person name="Takami H."/>
        </authorList>
    </citation>
    <scope>NUCLEOTIDE SEQUENCE</scope>
    <source>
        <strain evidence="7">Expedition CK06-06</strain>
    </source>
</reference>
<dbReference type="PANTHER" id="PTHR21152:SF24">
    <property type="entry name" value="ALANINE--GLYOXYLATE AMINOTRANSFERASE 1"/>
    <property type="match status" value="1"/>
</dbReference>
<dbReference type="GO" id="GO:0004760">
    <property type="term" value="F:L-serine-pyruvate transaminase activity"/>
    <property type="evidence" value="ECO:0007669"/>
    <property type="project" value="TreeGrafter"/>
</dbReference>
<organism evidence="7">
    <name type="scientific">marine sediment metagenome</name>
    <dbReference type="NCBI Taxonomy" id="412755"/>
    <lineage>
        <taxon>unclassified sequences</taxon>
        <taxon>metagenomes</taxon>
        <taxon>ecological metagenomes</taxon>
    </lineage>
</organism>
<dbReference type="EMBL" id="BARV01033135">
    <property type="protein sequence ID" value="GAI41947.1"/>
    <property type="molecule type" value="Genomic_DNA"/>
</dbReference>